<dbReference type="EnsemblPlants" id="MELO3C029029.2.1">
    <property type="protein sequence ID" value="MELO3C029029.2.1"/>
    <property type="gene ID" value="MELO3C029029.2"/>
</dbReference>
<reference evidence="1" key="1">
    <citation type="submission" date="2023-03" db="UniProtKB">
        <authorList>
            <consortium name="EnsemblPlants"/>
        </authorList>
    </citation>
    <scope>IDENTIFICATION</scope>
</reference>
<evidence type="ECO:0008006" key="2">
    <source>
        <dbReference type="Google" id="ProtNLM"/>
    </source>
</evidence>
<name>A0A9I9E5J8_CUCME</name>
<organism evidence="1">
    <name type="scientific">Cucumis melo</name>
    <name type="common">Muskmelon</name>
    <dbReference type="NCBI Taxonomy" id="3656"/>
    <lineage>
        <taxon>Eukaryota</taxon>
        <taxon>Viridiplantae</taxon>
        <taxon>Streptophyta</taxon>
        <taxon>Embryophyta</taxon>
        <taxon>Tracheophyta</taxon>
        <taxon>Spermatophyta</taxon>
        <taxon>Magnoliopsida</taxon>
        <taxon>eudicotyledons</taxon>
        <taxon>Gunneridae</taxon>
        <taxon>Pentapetalae</taxon>
        <taxon>rosids</taxon>
        <taxon>fabids</taxon>
        <taxon>Cucurbitales</taxon>
        <taxon>Cucurbitaceae</taxon>
        <taxon>Benincaseae</taxon>
        <taxon>Cucumis</taxon>
    </lineage>
</organism>
<dbReference type="AlphaFoldDB" id="A0A9I9E5J8"/>
<proteinExistence type="predicted"/>
<protein>
    <recommendedName>
        <fullName evidence="2">CACTA en-spm transposon protein</fullName>
    </recommendedName>
</protein>
<dbReference type="Gramene" id="MELO3C029029.2.1">
    <property type="protein sequence ID" value="MELO3C029029.2.1"/>
    <property type="gene ID" value="MELO3C029029.2"/>
</dbReference>
<evidence type="ECO:0000313" key="1">
    <source>
        <dbReference type="EnsemblPlants" id="MELO3C029029.2.1"/>
    </source>
</evidence>
<accession>A0A9I9E5J8</accession>
<dbReference type="Gramene" id="MELO3C029062.2.1">
    <property type="protein sequence ID" value="MELO3C029062.2.1"/>
    <property type="gene ID" value="MELO3C029062.2"/>
</dbReference>
<dbReference type="EnsemblPlants" id="MELO3C029062.2.1">
    <property type="protein sequence ID" value="MELO3C029062.2.1"/>
    <property type="gene ID" value="MELO3C029062.2"/>
</dbReference>
<sequence length="55" mass="6655">MLDFNDQAMNRFVKHQMLTTFKEFRADCHRHFKKYSDPEEACANLPNVLVERHED</sequence>